<evidence type="ECO:0000313" key="2">
    <source>
        <dbReference type="Proteomes" id="UP000651452"/>
    </source>
</evidence>
<protein>
    <submittedName>
        <fullName evidence="1">Uncharacterized protein</fullName>
    </submittedName>
</protein>
<dbReference type="EMBL" id="RZGK01000021">
    <property type="protein sequence ID" value="KAF9691104.1"/>
    <property type="molecule type" value="Genomic_DNA"/>
</dbReference>
<reference evidence="1" key="1">
    <citation type="submission" date="2018-12" db="EMBL/GenBank/DDBJ databases">
        <authorList>
            <person name="Syme R.A."/>
            <person name="Farfan-Caceres L."/>
            <person name="Lichtenzveig J."/>
        </authorList>
    </citation>
    <scope>NUCLEOTIDE SEQUENCE</scope>
    <source>
        <strain evidence="1">Al4</strain>
    </source>
</reference>
<sequence length="353" mass="39793">MAPITNNTHFKILPRESIRAAIYVLKEVENFVPSRVRHDKQLPILTDGVTHAQALLDDPALTWPLIVECDSSVDRILYDLLQQARQWFSIQSEVAHSALSDPCTNRIVQRVLTELPTFVDNEAEIDHRGIMRTKAGVGSRFKNGSADDLNAHGSDWTFYRPGLVRFTRSFDEQMMAARWMHEHTTSHTPDSGATFDVQVHPQPTLPMAQDLRRSNGTHEAARKDPSLADLCDDKETLPTYTPTASYYSSLAGEEHSILEDESPSSHQAVETEDIQVRYFAVIETPNNKLIVKSKSPGGKAADLEFLVEKVLDLHQWMKSQGCEHKFRLEELLEVAEKMTGKGEEGSQRMMKAV</sequence>
<accession>A0A8H7MCX3</accession>
<name>A0A8H7MCX3_9PLEO</name>
<dbReference type="Proteomes" id="UP000651452">
    <property type="component" value="Unassembled WGS sequence"/>
</dbReference>
<reference evidence="1" key="2">
    <citation type="submission" date="2020-09" db="EMBL/GenBank/DDBJ databases">
        <title>Reference genome assembly for Australian Ascochyta lentis isolate Al4.</title>
        <authorList>
            <person name="Lee R.C."/>
            <person name="Farfan-Caceres L.M."/>
            <person name="Debler J.W."/>
            <person name="Williams A.H."/>
            <person name="Henares B.M."/>
        </authorList>
    </citation>
    <scope>NUCLEOTIDE SEQUENCE</scope>
    <source>
        <strain evidence="1">Al4</strain>
    </source>
</reference>
<organism evidence="1 2">
    <name type="scientific">Ascochyta lentis</name>
    <dbReference type="NCBI Taxonomy" id="205686"/>
    <lineage>
        <taxon>Eukaryota</taxon>
        <taxon>Fungi</taxon>
        <taxon>Dikarya</taxon>
        <taxon>Ascomycota</taxon>
        <taxon>Pezizomycotina</taxon>
        <taxon>Dothideomycetes</taxon>
        <taxon>Pleosporomycetidae</taxon>
        <taxon>Pleosporales</taxon>
        <taxon>Pleosporineae</taxon>
        <taxon>Didymellaceae</taxon>
        <taxon>Ascochyta</taxon>
    </lineage>
</organism>
<keyword evidence="2" id="KW-1185">Reference proteome</keyword>
<gene>
    <name evidence="1" type="ORF">EKO04_010843</name>
</gene>
<evidence type="ECO:0000313" key="1">
    <source>
        <dbReference type="EMBL" id="KAF9691104.1"/>
    </source>
</evidence>
<dbReference type="OrthoDB" id="3691218at2759"/>
<dbReference type="AlphaFoldDB" id="A0A8H7MCX3"/>
<proteinExistence type="predicted"/>
<comment type="caution">
    <text evidence="1">The sequence shown here is derived from an EMBL/GenBank/DDBJ whole genome shotgun (WGS) entry which is preliminary data.</text>
</comment>